<dbReference type="Pfam" id="PF00067">
    <property type="entry name" value="p450"/>
    <property type="match status" value="1"/>
</dbReference>
<dbReference type="OMA" id="MMADDEY"/>
<sequence>MALHPDVQSKAQAEIDAAAASGDAAALPYLHCVVKECLRMHPPGPLLSWARLATRDAHLDLGDDAGGRAALVPAGTTAVVNMWAIARDGGLWRDPGVFRPERFLGDGEAAGVGVAGGAGGCDLRLAPFGAGRRACPGRALAMATVHLWLAQLLRSFRWVPSGDRGVDMSERLGMSLEMEKPLICLALPRTSST</sequence>
<dbReference type="InterPro" id="IPR036396">
    <property type="entry name" value="Cyt_P450_sf"/>
</dbReference>
<evidence type="ECO:0000256" key="8">
    <source>
        <dbReference type="PIRSR" id="PIRSR602403-1"/>
    </source>
</evidence>
<keyword evidence="5 9" id="KW-0560">Oxidoreductase</keyword>
<evidence type="ECO:0000313" key="11">
    <source>
        <dbReference type="EnsemblPlants" id="ORGLA03G0235900.1"/>
    </source>
</evidence>
<proteinExistence type="inferred from homology"/>
<evidence type="ECO:0000259" key="10">
    <source>
        <dbReference type="PROSITE" id="PS50835"/>
    </source>
</evidence>
<comment type="cofactor">
    <cofactor evidence="1 8">
        <name>heme</name>
        <dbReference type="ChEBI" id="CHEBI:30413"/>
    </cofactor>
</comment>
<evidence type="ECO:0000313" key="12">
    <source>
        <dbReference type="Proteomes" id="UP000007306"/>
    </source>
</evidence>
<evidence type="ECO:0000256" key="6">
    <source>
        <dbReference type="ARBA" id="ARBA00023004"/>
    </source>
</evidence>
<dbReference type="GO" id="GO:0020037">
    <property type="term" value="F:heme binding"/>
    <property type="evidence" value="ECO:0007669"/>
    <property type="project" value="InterPro"/>
</dbReference>
<dbReference type="PRINTS" id="PR00465">
    <property type="entry name" value="EP450IV"/>
</dbReference>
<dbReference type="eggNOG" id="KOG0156">
    <property type="taxonomic scope" value="Eukaryota"/>
</dbReference>
<comment type="similarity">
    <text evidence="2 9">Belongs to the cytochrome P450 family.</text>
</comment>
<dbReference type="PROSITE" id="PS50835">
    <property type="entry name" value="IG_LIKE"/>
    <property type="match status" value="1"/>
</dbReference>
<dbReference type="PANTHER" id="PTHR47946:SF18">
    <property type="entry name" value="OS03G0603100 PROTEIN"/>
    <property type="match status" value="1"/>
</dbReference>
<dbReference type="SUPFAM" id="SSF48264">
    <property type="entry name" value="Cytochrome P450"/>
    <property type="match status" value="1"/>
</dbReference>
<protein>
    <recommendedName>
        <fullName evidence="10">Ig-like domain-containing protein</fullName>
    </recommendedName>
</protein>
<dbReference type="Proteomes" id="UP000007306">
    <property type="component" value="Chromosome 3"/>
</dbReference>
<dbReference type="AlphaFoldDB" id="I1PDB3"/>
<organism evidence="11 12">
    <name type="scientific">Oryza glaberrima</name>
    <name type="common">African rice</name>
    <dbReference type="NCBI Taxonomy" id="4538"/>
    <lineage>
        <taxon>Eukaryota</taxon>
        <taxon>Viridiplantae</taxon>
        <taxon>Streptophyta</taxon>
        <taxon>Embryophyta</taxon>
        <taxon>Tracheophyta</taxon>
        <taxon>Spermatophyta</taxon>
        <taxon>Magnoliopsida</taxon>
        <taxon>Liliopsida</taxon>
        <taxon>Poales</taxon>
        <taxon>Poaceae</taxon>
        <taxon>BOP clade</taxon>
        <taxon>Oryzoideae</taxon>
        <taxon>Oryzeae</taxon>
        <taxon>Oryzinae</taxon>
        <taxon>Oryza</taxon>
    </lineage>
</organism>
<evidence type="ECO:0000256" key="1">
    <source>
        <dbReference type="ARBA" id="ARBA00001971"/>
    </source>
</evidence>
<keyword evidence="3 8" id="KW-0349">Heme</keyword>
<accession>I1PDB3</accession>
<dbReference type="GO" id="GO:0005506">
    <property type="term" value="F:iron ion binding"/>
    <property type="evidence" value="ECO:0007669"/>
    <property type="project" value="InterPro"/>
</dbReference>
<keyword evidence="7 9" id="KW-0503">Monooxygenase</keyword>
<name>I1PDB3_ORYGL</name>
<dbReference type="PRINTS" id="PR00385">
    <property type="entry name" value="P450"/>
</dbReference>
<dbReference type="GO" id="GO:0004497">
    <property type="term" value="F:monooxygenase activity"/>
    <property type="evidence" value="ECO:0007669"/>
    <property type="project" value="UniProtKB-KW"/>
</dbReference>
<dbReference type="PROSITE" id="PS00086">
    <property type="entry name" value="CYTOCHROME_P450"/>
    <property type="match status" value="1"/>
</dbReference>
<dbReference type="GO" id="GO:0016705">
    <property type="term" value="F:oxidoreductase activity, acting on paired donors, with incorporation or reduction of molecular oxygen"/>
    <property type="evidence" value="ECO:0007669"/>
    <property type="project" value="InterPro"/>
</dbReference>
<feature type="domain" description="Ig-like" evidence="10">
    <location>
        <begin position="5"/>
        <end position="51"/>
    </location>
</feature>
<dbReference type="PANTHER" id="PTHR47946">
    <property type="entry name" value="CYTOCHROME P450 78A7-RELATED"/>
    <property type="match status" value="1"/>
</dbReference>
<evidence type="ECO:0000256" key="7">
    <source>
        <dbReference type="ARBA" id="ARBA00023033"/>
    </source>
</evidence>
<dbReference type="HOGENOM" id="CLU_001570_29_0_1"/>
<dbReference type="InterPro" id="IPR051996">
    <property type="entry name" value="Cytochrome_P450_78A"/>
</dbReference>
<keyword evidence="6 8" id="KW-0408">Iron</keyword>
<evidence type="ECO:0000256" key="3">
    <source>
        <dbReference type="ARBA" id="ARBA00022617"/>
    </source>
</evidence>
<dbReference type="InterPro" id="IPR017972">
    <property type="entry name" value="Cyt_P450_CS"/>
</dbReference>
<reference evidence="11" key="1">
    <citation type="submission" date="2015-06" db="UniProtKB">
        <authorList>
            <consortium name="EnsemblPlants"/>
        </authorList>
    </citation>
    <scope>IDENTIFICATION</scope>
</reference>
<dbReference type="STRING" id="4538.I1PDB3"/>
<dbReference type="EnsemblPlants" id="ORGLA03G0235900.1">
    <property type="protein sequence ID" value="ORGLA03G0235900.1"/>
    <property type="gene ID" value="ORGLA03G0235900"/>
</dbReference>
<evidence type="ECO:0000256" key="9">
    <source>
        <dbReference type="RuleBase" id="RU000461"/>
    </source>
</evidence>
<dbReference type="Gramene" id="ORGLA03G0235900.1">
    <property type="protein sequence ID" value="ORGLA03G0235900.1"/>
    <property type="gene ID" value="ORGLA03G0235900"/>
</dbReference>
<dbReference type="InterPro" id="IPR002403">
    <property type="entry name" value="Cyt_P450_E_grp-IV"/>
</dbReference>
<evidence type="ECO:0000256" key="5">
    <source>
        <dbReference type="ARBA" id="ARBA00023002"/>
    </source>
</evidence>
<dbReference type="InterPro" id="IPR007110">
    <property type="entry name" value="Ig-like_dom"/>
</dbReference>
<evidence type="ECO:0000256" key="4">
    <source>
        <dbReference type="ARBA" id="ARBA00022723"/>
    </source>
</evidence>
<reference evidence="11 12" key="2">
    <citation type="submission" date="2018-04" db="EMBL/GenBank/DDBJ databases">
        <title>OglaRS2 (Oryza glaberrima Reference Sequence Version 2).</title>
        <authorList>
            <person name="Zhang J."/>
            <person name="Kudrna D."/>
            <person name="Lee S."/>
            <person name="Talag J."/>
            <person name="Rajasekar S."/>
            <person name="Wing R.A."/>
        </authorList>
    </citation>
    <scope>NUCLEOTIDE SEQUENCE [LARGE SCALE GENOMIC DNA]</scope>
    <source>
        <strain evidence="11 12">cv. IRGC 96717</strain>
    </source>
</reference>
<evidence type="ECO:0000256" key="2">
    <source>
        <dbReference type="ARBA" id="ARBA00010617"/>
    </source>
</evidence>
<dbReference type="InterPro" id="IPR001128">
    <property type="entry name" value="Cyt_P450"/>
</dbReference>
<feature type="binding site" description="axial binding residue" evidence="8">
    <location>
        <position position="135"/>
    </location>
    <ligand>
        <name>heme</name>
        <dbReference type="ChEBI" id="CHEBI:30413"/>
    </ligand>
    <ligandPart>
        <name>Fe</name>
        <dbReference type="ChEBI" id="CHEBI:18248"/>
    </ligandPart>
</feature>
<keyword evidence="12" id="KW-1185">Reference proteome</keyword>
<keyword evidence="4 8" id="KW-0479">Metal-binding</keyword>
<dbReference type="Gene3D" id="1.10.630.10">
    <property type="entry name" value="Cytochrome P450"/>
    <property type="match status" value="1"/>
</dbReference>